<dbReference type="PANTHER" id="PTHR40099:SF1">
    <property type="entry name" value="ACETOLACTATE SYNTHASE, SMALL SUBUNIT"/>
    <property type="match status" value="1"/>
</dbReference>
<protein>
    <submittedName>
        <fullName evidence="2">ACT domain protein</fullName>
    </submittedName>
</protein>
<dbReference type="SUPFAM" id="SSF55021">
    <property type="entry name" value="ACT-like"/>
    <property type="match status" value="2"/>
</dbReference>
<dbReference type="AlphaFoldDB" id="A0A069SLV4"/>
<evidence type="ECO:0000313" key="3">
    <source>
        <dbReference type="Proteomes" id="UP000027661"/>
    </source>
</evidence>
<dbReference type="PROSITE" id="PS51671">
    <property type="entry name" value="ACT"/>
    <property type="match status" value="1"/>
</dbReference>
<organism evidence="2 3">
    <name type="scientific">Phocaeicola vulgatus str. 3975 RP4</name>
    <dbReference type="NCBI Taxonomy" id="1339352"/>
    <lineage>
        <taxon>Bacteria</taxon>
        <taxon>Pseudomonadati</taxon>
        <taxon>Bacteroidota</taxon>
        <taxon>Bacteroidia</taxon>
        <taxon>Bacteroidales</taxon>
        <taxon>Bacteroidaceae</taxon>
        <taxon>Phocaeicola</taxon>
    </lineage>
</organism>
<dbReference type="EMBL" id="JNHM01000012">
    <property type="protein sequence ID" value="KDS55722.1"/>
    <property type="molecule type" value="Genomic_DNA"/>
</dbReference>
<dbReference type="GeneID" id="5303241"/>
<dbReference type="CDD" id="cd04908">
    <property type="entry name" value="ACT_Bt0572_1"/>
    <property type="match status" value="1"/>
</dbReference>
<dbReference type="PATRIC" id="fig|1339352.3.peg.986"/>
<proteinExistence type="predicted"/>
<name>A0A069SLV4_PHOVU</name>
<reference evidence="2 3" key="1">
    <citation type="submission" date="2014-04" db="EMBL/GenBank/DDBJ databases">
        <authorList>
            <person name="Sears C."/>
            <person name="Carroll K."/>
            <person name="Sack B.R."/>
            <person name="Qadri F."/>
            <person name="Myers L.L."/>
            <person name="Chung G.-T."/>
            <person name="Escheverria P."/>
            <person name="Fraser C.M."/>
            <person name="Sadzewicz L."/>
            <person name="Shefchek K.A."/>
            <person name="Tallon L."/>
            <person name="Das S.P."/>
            <person name="Daugherty S."/>
            <person name="Mongodin E.F."/>
        </authorList>
    </citation>
    <scope>NUCLEOTIDE SEQUENCE [LARGE SCALE GENOMIC DNA]</scope>
    <source>
        <strain evidence="2 3">3975 RP4</strain>
    </source>
</reference>
<dbReference type="InterPro" id="IPR045865">
    <property type="entry name" value="ACT-like_dom_sf"/>
</dbReference>
<dbReference type="Pfam" id="PF19571">
    <property type="entry name" value="ACT_8"/>
    <property type="match status" value="1"/>
</dbReference>
<dbReference type="InterPro" id="IPR002912">
    <property type="entry name" value="ACT_dom"/>
</dbReference>
<comment type="caution">
    <text evidence="2">The sequence shown here is derived from an EMBL/GenBank/DDBJ whole genome shotgun (WGS) entry which is preliminary data.</text>
</comment>
<dbReference type="InterPro" id="IPR045739">
    <property type="entry name" value="ACT_dom_pair"/>
</dbReference>
<dbReference type="Gene3D" id="3.30.2130.10">
    <property type="entry name" value="VC0802-like"/>
    <property type="match status" value="1"/>
</dbReference>
<accession>A0A069SLV4</accession>
<dbReference type="CDD" id="cd04882">
    <property type="entry name" value="ACT_Bt0572_2"/>
    <property type="match status" value="1"/>
</dbReference>
<evidence type="ECO:0000313" key="2">
    <source>
        <dbReference type="EMBL" id="KDS55722.1"/>
    </source>
</evidence>
<dbReference type="PANTHER" id="PTHR40099">
    <property type="entry name" value="ACETOLACTATE SYNTHASE, SMALL SUBUNIT"/>
    <property type="match status" value="1"/>
</dbReference>
<gene>
    <name evidence="2" type="ORF">M099_1019</name>
</gene>
<sequence length="138" mass="15370">MTIKQLSVFLENKTGRINDVTKTLAKYDINMHAFSMAESTDFGILRLIVSDVEKAVEVLRAENFAVMLTDVVCISCPNVAGSLAKVLDYLAAENIFIEYMYAFAQGDTAHVVIRPSNVERCVEILNKFNCNVLTKNSL</sequence>
<feature type="domain" description="ACT" evidence="1">
    <location>
        <begin position="5"/>
        <end position="82"/>
    </location>
</feature>
<evidence type="ECO:0000259" key="1">
    <source>
        <dbReference type="PROSITE" id="PS51671"/>
    </source>
</evidence>
<dbReference type="Proteomes" id="UP000027661">
    <property type="component" value="Unassembled WGS sequence"/>
</dbReference>
<dbReference type="RefSeq" id="WP_005846121.1">
    <property type="nucleotide sequence ID" value="NZ_JNHM01000012.1"/>
</dbReference>